<dbReference type="EMBL" id="DS469619">
    <property type="protein sequence ID" value="EDO38776.1"/>
    <property type="molecule type" value="Genomic_DNA"/>
</dbReference>
<dbReference type="GO" id="GO:0008270">
    <property type="term" value="F:zinc ion binding"/>
    <property type="evidence" value="ECO:0007669"/>
    <property type="project" value="UniProtKB-KW"/>
</dbReference>
<dbReference type="PANTHER" id="PTHR16515:SF49">
    <property type="entry name" value="GASTRULA ZINC FINGER PROTEIN XLCGF49.1-LIKE-RELATED"/>
    <property type="match status" value="1"/>
</dbReference>
<dbReference type="InterPro" id="IPR050331">
    <property type="entry name" value="Zinc_finger"/>
</dbReference>
<evidence type="ECO:0000259" key="11">
    <source>
        <dbReference type="PROSITE" id="PS50280"/>
    </source>
</evidence>
<dbReference type="AlphaFoldDB" id="A7SBW0"/>
<dbReference type="OMA" id="ACHARHV"/>
<evidence type="ECO:0000256" key="7">
    <source>
        <dbReference type="ARBA" id="ARBA00023163"/>
    </source>
</evidence>
<dbReference type="GO" id="GO:0005634">
    <property type="term" value="C:nucleus"/>
    <property type="evidence" value="ECO:0007669"/>
    <property type="project" value="UniProtKB-SubCell"/>
</dbReference>
<name>A7SBW0_NEMVE</name>
<evidence type="ECO:0000256" key="2">
    <source>
        <dbReference type="ARBA" id="ARBA00022723"/>
    </source>
</evidence>
<feature type="domain" description="SET" evidence="11">
    <location>
        <begin position="3"/>
        <end position="119"/>
    </location>
</feature>
<dbReference type="SUPFAM" id="SSF82199">
    <property type="entry name" value="SET domain"/>
    <property type="match status" value="1"/>
</dbReference>
<dbReference type="Gene3D" id="3.30.160.60">
    <property type="entry name" value="Classic Zinc Finger"/>
    <property type="match status" value="1"/>
</dbReference>
<evidence type="ECO:0000259" key="10">
    <source>
        <dbReference type="PROSITE" id="PS50157"/>
    </source>
</evidence>
<dbReference type="Gene3D" id="2.170.270.10">
    <property type="entry name" value="SET domain"/>
    <property type="match status" value="1"/>
</dbReference>
<dbReference type="FunFam" id="3.30.160.60:FF:000100">
    <property type="entry name" value="Zinc finger 45-like"/>
    <property type="match status" value="1"/>
</dbReference>
<keyword evidence="6" id="KW-0805">Transcription regulation</keyword>
<evidence type="ECO:0000256" key="9">
    <source>
        <dbReference type="PROSITE-ProRule" id="PRU00042"/>
    </source>
</evidence>
<evidence type="ECO:0000256" key="5">
    <source>
        <dbReference type="ARBA" id="ARBA00022833"/>
    </source>
</evidence>
<feature type="non-terminal residue" evidence="12">
    <location>
        <position position="171"/>
    </location>
</feature>
<dbReference type="PROSITE" id="PS50280">
    <property type="entry name" value="SET"/>
    <property type="match status" value="1"/>
</dbReference>
<protein>
    <submittedName>
        <fullName evidence="12">Uncharacterized protein</fullName>
    </submittedName>
</protein>
<dbReference type="PROSITE" id="PS50157">
    <property type="entry name" value="ZINC_FINGER_C2H2_2"/>
    <property type="match status" value="1"/>
</dbReference>
<evidence type="ECO:0000256" key="3">
    <source>
        <dbReference type="ARBA" id="ARBA00022737"/>
    </source>
</evidence>
<dbReference type="InParanoid" id="A7SBW0"/>
<dbReference type="SUPFAM" id="SSF57667">
    <property type="entry name" value="beta-beta-alpha zinc fingers"/>
    <property type="match status" value="1"/>
</dbReference>
<dbReference type="Pfam" id="PF21549">
    <property type="entry name" value="PRDM2_PR"/>
    <property type="match status" value="1"/>
</dbReference>
<comment type="subcellular location">
    <subcellularLocation>
        <location evidence="1">Nucleus</location>
    </subcellularLocation>
</comment>
<dbReference type="InterPro" id="IPR001214">
    <property type="entry name" value="SET_dom"/>
</dbReference>
<dbReference type="InterPro" id="IPR013087">
    <property type="entry name" value="Znf_C2H2_type"/>
</dbReference>
<feature type="domain" description="C2H2-type" evidence="10">
    <location>
        <begin position="148"/>
        <end position="171"/>
    </location>
</feature>
<accession>A7SBW0</accession>
<evidence type="ECO:0000256" key="1">
    <source>
        <dbReference type="ARBA" id="ARBA00004123"/>
    </source>
</evidence>
<keyword evidence="7" id="KW-0804">Transcription</keyword>
<evidence type="ECO:0000256" key="4">
    <source>
        <dbReference type="ARBA" id="ARBA00022771"/>
    </source>
</evidence>
<dbReference type="PhylomeDB" id="A7SBW0"/>
<proteinExistence type="predicted"/>
<evidence type="ECO:0000313" key="13">
    <source>
        <dbReference type="Proteomes" id="UP000001593"/>
    </source>
</evidence>
<feature type="non-terminal residue" evidence="12">
    <location>
        <position position="1"/>
    </location>
</feature>
<keyword evidence="5" id="KW-0862">Zinc</keyword>
<gene>
    <name evidence="12" type="ORF">NEMVEDRAFT_v1g41788</name>
</gene>
<dbReference type="Proteomes" id="UP000001593">
    <property type="component" value="Unassembled WGS sequence"/>
</dbReference>
<evidence type="ECO:0000256" key="6">
    <source>
        <dbReference type="ARBA" id="ARBA00023015"/>
    </source>
</evidence>
<keyword evidence="3" id="KW-0677">Repeat</keyword>
<keyword evidence="4 9" id="KW-0863">Zinc-finger</keyword>
<dbReference type="STRING" id="45351.A7SBW0"/>
<sequence length="171" mass="19377">FPPGLQLCTSSLPGHVFGVRATTGIPAGFIMGPYEGNKVKPADVNTTADSSYMWEIFENGVLSFFVDASDEFTSNWMRFVRSARNSTEQNLSAIQFQQAVYYRTLRRIVPGEELLVWYDKSYPQYLGIPLATTTLNNHIRMHTRQKPYSCQKCGVTFTQAACHARHVRNSR</sequence>
<dbReference type="SMART" id="SM00317">
    <property type="entry name" value="SET"/>
    <property type="match status" value="1"/>
</dbReference>
<keyword evidence="13" id="KW-1185">Reference proteome</keyword>
<dbReference type="InterPro" id="IPR036236">
    <property type="entry name" value="Znf_C2H2_sf"/>
</dbReference>
<evidence type="ECO:0000313" key="12">
    <source>
        <dbReference type="EMBL" id="EDO38776.1"/>
    </source>
</evidence>
<dbReference type="eggNOG" id="KOG2461">
    <property type="taxonomic scope" value="Eukaryota"/>
</dbReference>
<organism evidence="12 13">
    <name type="scientific">Nematostella vectensis</name>
    <name type="common">Starlet sea anemone</name>
    <dbReference type="NCBI Taxonomy" id="45351"/>
    <lineage>
        <taxon>Eukaryota</taxon>
        <taxon>Metazoa</taxon>
        <taxon>Cnidaria</taxon>
        <taxon>Anthozoa</taxon>
        <taxon>Hexacorallia</taxon>
        <taxon>Actiniaria</taxon>
        <taxon>Edwardsiidae</taxon>
        <taxon>Nematostella</taxon>
    </lineage>
</organism>
<keyword evidence="2" id="KW-0479">Metal-binding</keyword>
<evidence type="ECO:0000256" key="8">
    <source>
        <dbReference type="ARBA" id="ARBA00023242"/>
    </source>
</evidence>
<dbReference type="InterPro" id="IPR046341">
    <property type="entry name" value="SET_dom_sf"/>
</dbReference>
<dbReference type="PANTHER" id="PTHR16515">
    <property type="entry name" value="PR DOMAIN ZINC FINGER PROTEIN"/>
    <property type="match status" value="1"/>
</dbReference>
<keyword evidence="8" id="KW-0539">Nucleus</keyword>
<dbReference type="HOGENOM" id="CLU_064013_2_1_1"/>
<reference evidence="12 13" key="1">
    <citation type="journal article" date="2007" name="Science">
        <title>Sea anemone genome reveals ancestral eumetazoan gene repertoire and genomic organization.</title>
        <authorList>
            <person name="Putnam N.H."/>
            <person name="Srivastava M."/>
            <person name="Hellsten U."/>
            <person name="Dirks B."/>
            <person name="Chapman J."/>
            <person name="Salamov A."/>
            <person name="Terry A."/>
            <person name="Shapiro H."/>
            <person name="Lindquist E."/>
            <person name="Kapitonov V.V."/>
            <person name="Jurka J."/>
            <person name="Genikhovich G."/>
            <person name="Grigoriev I.V."/>
            <person name="Lucas S.M."/>
            <person name="Steele R.E."/>
            <person name="Finnerty J.R."/>
            <person name="Technau U."/>
            <person name="Martindale M.Q."/>
            <person name="Rokhsar D.S."/>
        </authorList>
    </citation>
    <scope>NUCLEOTIDE SEQUENCE [LARGE SCALE GENOMIC DNA]</scope>
    <source>
        <strain evidence="13">CH2 X CH6</strain>
    </source>
</reference>